<dbReference type="EMBL" id="DVJO01000150">
    <property type="protein sequence ID" value="HIS83289.1"/>
    <property type="molecule type" value="Genomic_DNA"/>
</dbReference>
<accession>A0A9D1K5C8</accession>
<dbReference type="AlphaFoldDB" id="A0A9D1K5C8"/>
<dbReference type="SMART" id="SM00530">
    <property type="entry name" value="HTH_XRE"/>
    <property type="match status" value="1"/>
</dbReference>
<dbReference type="InterPro" id="IPR010982">
    <property type="entry name" value="Lambda_DNA-bd_dom_sf"/>
</dbReference>
<dbReference type="GO" id="GO:0005829">
    <property type="term" value="C:cytosol"/>
    <property type="evidence" value="ECO:0007669"/>
    <property type="project" value="TreeGrafter"/>
</dbReference>
<dbReference type="Proteomes" id="UP000824139">
    <property type="component" value="Unassembled WGS sequence"/>
</dbReference>
<dbReference type="SUPFAM" id="SSF47413">
    <property type="entry name" value="lambda repressor-like DNA-binding domains"/>
    <property type="match status" value="1"/>
</dbReference>
<keyword evidence="1" id="KW-0805">Transcription regulation</keyword>
<feature type="domain" description="HTH cro/C1-type" evidence="4">
    <location>
        <begin position="17"/>
        <end position="71"/>
    </location>
</feature>
<evidence type="ECO:0000256" key="2">
    <source>
        <dbReference type="ARBA" id="ARBA00023125"/>
    </source>
</evidence>
<dbReference type="PANTHER" id="PTHR46797:SF23">
    <property type="entry name" value="HTH-TYPE TRANSCRIPTIONAL REGULATOR SUTR"/>
    <property type="match status" value="1"/>
</dbReference>
<proteinExistence type="predicted"/>
<evidence type="ECO:0000256" key="1">
    <source>
        <dbReference type="ARBA" id="ARBA00023015"/>
    </source>
</evidence>
<dbReference type="GO" id="GO:0003677">
    <property type="term" value="F:DNA binding"/>
    <property type="evidence" value="ECO:0007669"/>
    <property type="project" value="UniProtKB-KW"/>
</dbReference>
<gene>
    <name evidence="5" type="ORF">IAD41_06775</name>
</gene>
<dbReference type="Pfam" id="PF12844">
    <property type="entry name" value="HTH_19"/>
    <property type="match status" value="1"/>
</dbReference>
<dbReference type="PANTHER" id="PTHR46797">
    <property type="entry name" value="HTH-TYPE TRANSCRIPTIONAL REGULATOR"/>
    <property type="match status" value="1"/>
</dbReference>
<reference evidence="5" key="1">
    <citation type="submission" date="2020-10" db="EMBL/GenBank/DDBJ databases">
        <authorList>
            <person name="Gilroy R."/>
        </authorList>
    </citation>
    <scope>NUCLEOTIDE SEQUENCE</scope>
    <source>
        <strain evidence="5">CHK152-2994</strain>
    </source>
</reference>
<protein>
    <submittedName>
        <fullName evidence="5">Helix-turn-helix transcriptional regulator</fullName>
    </submittedName>
</protein>
<evidence type="ECO:0000313" key="6">
    <source>
        <dbReference type="Proteomes" id="UP000824139"/>
    </source>
</evidence>
<dbReference type="PROSITE" id="PS50943">
    <property type="entry name" value="HTH_CROC1"/>
    <property type="match status" value="1"/>
</dbReference>
<dbReference type="CDD" id="cd00093">
    <property type="entry name" value="HTH_XRE"/>
    <property type="match status" value="1"/>
</dbReference>
<evidence type="ECO:0000259" key="4">
    <source>
        <dbReference type="PROSITE" id="PS50943"/>
    </source>
</evidence>
<dbReference type="InterPro" id="IPR050807">
    <property type="entry name" value="TransReg_Diox_bact_type"/>
</dbReference>
<organism evidence="5 6">
    <name type="scientific">Candidatus Scatenecus faecavium</name>
    <dbReference type="NCBI Taxonomy" id="2840915"/>
    <lineage>
        <taxon>Bacteria</taxon>
        <taxon>Candidatus Scatenecus</taxon>
    </lineage>
</organism>
<dbReference type="InterPro" id="IPR001387">
    <property type="entry name" value="Cro/C1-type_HTH"/>
</dbReference>
<keyword evidence="3" id="KW-0804">Transcription</keyword>
<dbReference type="Gene3D" id="1.10.260.40">
    <property type="entry name" value="lambda repressor-like DNA-binding domains"/>
    <property type="match status" value="1"/>
</dbReference>
<evidence type="ECO:0000313" key="5">
    <source>
        <dbReference type="EMBL" id="HIS83289.1"/>
    </source>
</evidence>
<keyword evidence="2" id="KW-0238">DNA-binding</keyword>
<sequence>MTKKMDKVFHRKFGQRVRFLRKQKGMTQEQLSFEIDADNSYIANIENAHRDIPLSRVNKIAKTLGISLKELFDY</sequence>
<reference evidence="5" key="2">
    <citation type="journal article" date="2021" name="PeerJ">
        <title>Extensive microbial diversity within the chicken gut microbiome revealed by metagenomics and culture.</title>
        <authorList>
            <person name="Gilroy R."/>
            <person name="Ravi A."/>
            <person name="Getino M."/>
            <person name="Pursley I."/>
            <person name="Horton D.L."/>
            <person name="Alikhan N.F."/>
            <person name="Baker D."/>
            <person name="Gharbi K."/>
            <person name="Hall N."/>
            <person name="Watson M."/>
            <person name="Adriaenssens E.M."/>
            <person name="Foster-Nyarko E."/>
            <person name="Jarju S."/>
            <person name="Secka A."/>
            <person name="Antonio M."/>
            <person name="Oren A."/>
            <person name="Chaudhuri R.R."/>
            <person name="La Ragione R."/>
            <person name="Hildebrand F."/>
            <person name="Pallen M.J."/>
        </authorList>
    </citation>
    <scope>NUCLEOTIDE SEQUENCE</scope>
    <source>
        <strain evidence="5">CHK152-2994</strain>
    </source>
</reference>
<dbReference type="GO" id="GO:0003700">
    <property type="term" value="F:DNA-binding transcription factor activity"/>
    <property type="evidence" value="ECO:0007669"/>
    <property type="project" value="TreeGrafter"/>
</dbReference>
<name>A0A9D1K5C8_9BACT</name>
<comment type="caution">
    <text evidence="5">The sequence shown here is derived from an EMBL/GenBank/DDBJ whole genome shotgun (WGS) entry which is preliminary data.</text>
</comment>
<evidence type="ECO:0000256" key="3">
    <source>
        <dbReference type="ARBA" id="ARBA00023163"/>
    </source>
</evidence>